<sequence length="390" mass="43979">MAELPLYTDSTSIACSAAGNNLKGRSKTAGDVVDGMSVEGEDEEIRSDTKAAAAAASHADDVTHTNPEEELSSSCLMEDDFTNSASDLAALGVMNSRHVDLKLKKLTEIRPQGGSSPSSSSSSSSLTASSTSPLSPESGGMQTNVDELHAERLRRATERLRSPVVFHKESAVRKTQLKSFSQYVETRPEVKRQRSVPEDLKRAAEERGALTETEGRKPTEDEQKAFKDTSQYVVGELAALESEQRQIDTRASRVEKRLRYLMDTGNNKEEEESMMQEWFTLVNKKNALIRRQNQLSLLEKEHDLERRFELLNRELRAMLAIEDWQKTEAQKRREQLLLDELVILVNKRDALVRDLDAQEKEAEEEDEHLERTLEQNKGKMAKKEEKCVLQ</sequence>
<evidence type="ECO:0000259" key="2">
    <source>
        <dbReference type="PROSITE" id="PS51848"/>
    </source>
</evidence>
<feature type="region of interest" description="Disordered" evidence="1">
    <location>
        <begin position="359"/>
        <end position="390"/>
    </location>
</feature>
<accession>A0A6P6R9X4</accession>
<feature type="compositionally biased region" description="Basic and acidic residues" evidence="1">
    <location>
        <begin position="58"/>
        <end position="67"/>
    </location>
</feature>
<feature type="region of interest" description="Disordered" evidence="1">
    <location>
        <begin position="186"/>
        <end position="225"/>
    </location>
</feature>
<name>A0A6P6R9X4_CARAU</name>
<reference evidence="4" key="1">
    <citation type="submission" date="2025-08" db="UniProtKB">
        <authorList>
            <consortium name="RefSeq"/>
        </authorList>
    </citation>
    <scope>IDENTIFICATION</scope>
    <source>
        <strain evidence="4">Wakin</strain>
        <tissue evidence="4">Muscle</tissue>
    </source>
</reference>
<feature type="compositionally biased region" description="Basic and acidic residues" evidence="1">
    <location>
        <begin position="146"/>
        <end position="161"/>
    </location>
</feature>
<feature type="compositionally biased region" description="Basic and acidic residues" evidence="1">
    <location>
        <begin position="368"/>
        <end position="390"/>
    </location>
</feature>
<dbReference type="OrthoDB" id="5972258at2759"/>
<evidence type="ECO:0000313" key="4">
    <source>
        <dbReference type="RefSeq" id="XP_026141973.1"/>
    </source>
</evidence>
<feature type="compositionally biased region" description="Low complexity" evidence="1">
    <location>
        <begin position="115"/>
        <end position="138"/>
    </location>
</feature>
<gene>
    <name evidence="4" type="primary">LOC113117478</name>
</gene>
<proteinExistence type="predicted"/>
<dbReference type="AlphaFoldDB" id="A0A6P6R9X4"/>
<dbReference type="Proteomes" id="UP000515129">
    <property type="component" value="Chromosome 17"/>
</dbReference>
<feature type="region of interest" description="Disordered" evidence="1">
    <location>
        <begin position="105"/>
        <end position="161"/>
    </location>
</feature>
<dbReference type="GeneID" id="113117478"/>
<dbReference type="KEGG" id="caua:113117478"/>
<dbReference type="PANTHER" id="PTHR23167:SF43">
    <property type="entry name" value="EH DOMAIN-BINDING PROTEIN 1"/>
    <property type="match status" value="1"/>
</dbReference>
<dbReference type="PANTHER" id="PTHR23167">
    <property type="entry name" value="CALPONIN HOMOLOGY DOMAIN-CONTAINING PROTEIN DDB_G0272472-RELATED"/>
    <property type="match status" value="1"/>
</dbReference>
<evidence type="ECO:0000313" key="3">
    <source>
        <dbReference type="Proteomes" id="UP000515129"/>
    </source>
</evidence>
<evidence type="ECO:0000256" key="1">
    <source>
        <dbReference type="SAM" id="MobiDB-lite"/>
    </source>
</evidence>
<keyword evidence="3" id="KW-1185">Reference proteome</keyword>
<dbReference type="RefSeq" id="XP_026141973.1">
    <property type="nucleotide sequence ID" value="XM_026286188.1"/>
</dbReference>
<dbReference type="SMART" id="SM01203">
    <property type="entry name" value="DUF3585"/>
    <property type="match status" value="1"/>
</dbReference>
<dbReference type="Pfam" id="PF12130">
    <property type="entry name" value="bMERB_dom"/>
    <property type="match status" value="1"/>
</dbReference>
<feature type="region of interest" description="Disordered" evidence="1">
    <location>
        <begin position="18"/>
        <end position="73"/>
    </location>
</feature>
<feature type="domain" description="BMERB" evidence="2">
    <location>
        <begin position="220"/>
        <end position="371"/>
    </location>
</feature>
<organism evidence="3 4">
    <name type="scientific">Carassius auratus</name>
    <name type="common">Goldfish</name>
    <dbReference type="NCBI Taxonomy" id="7957"/>
    <lineage>
        <taxon>Eukaryota</taxon>
        <taxon>Metazoa</taxon>
        <taxon>Chordata</taxon>
        <taxon>Craniata</taxon>
        <taxon>Vertebrata</taxon>
        <taxon>Euteleostomi</taxon>
        <taxon>Actinopterygii</taxon>
        <taxon>Neopterygii</taxon>
        <taxon>Teleostei</taxon>
        <taxon>Ostariophysi</taxon>
        <taxon>Cypriniformes</taxon>
        <taxon>Cyprinidae</taxon>
        <taxon>Cyprininae</taxon>
        <taxon>Carassius</taxon>
    </lineage>
</organism>
<protein>
    <submittedName>
        <fullName evidence="4">EH domain-binding protein 1-like isoform X1</fullName>
    </submittedName>
</protein>
<dbReference type="InterPro" id="IPR050540">
    <property type="entry name" value="F-actin_Monoox_Mical"/>
</dbReference>
<dbReference type="PROSITE" id="PS51848">
    <property type="entry name" value="BMERB"/>
    <property type="match status" value="1"/>
</dbReference>
<dbReference type="InterPro" id="IPR022735">
    <property type="entry name" value="bMERB_dom"/>
</dbReference>